<gene>
    <name evidence="1" type="ORF">HX099_10560</name>
</gene>
<reference evidence="1" key="2">
    <citation type="journal article" date="2022" name="Sci. Total Environ.">
        <title>Prevalence, transmission, and molecular epidemiology of tet(X)-positive bacteria among humans, animals, and environmental niches in China: An epidemiological, and genomic-based study.</title>
        <authorList>
            <person name="Dong N."/>
            <person name="Zeng Y."/>
            <person name="Cai C."/>
            <person name="Sun C."/>
            <person name="Lu J."/>
            <person name="Liu C."/>
            <person name="Zhou H."/>
            <person name="Sun Q."/>
            <person name="Shu L."/>
            <person name="Wang H."/>
            <person name="Wang Y."/>
            <person name="Wang S."/>
            <person name="Wu C."/>
            <person name="Chan E.W."/>
            <person name="Chen G."/>
            <person name="Shen Z."/>
            <person name="Chen S."/>
            <person name="Zhang R."/>
        </authorList>
    </citation>
    <scope>NUCLEOTIDE SEQUENCE</scope>
    <source>
        <strain evidence="1">DF46-2-2</strain>
    </source>
</reference>
<reference evidence="1" key="1">
    <citation type="submission" date="2020-06" db="EMBL/GenBank/DDBJ databases">
        <authorList>
            <person name="Dong N."/>
        </authorList>
    </citation>
    <scope>NUCLEOTIDE SEQUENCE</scope>
    <source>
        <strain evidence="1">DF46-2-2</strain>
    </source>
</reference>
<organism evidence="1 2">
    <name type="scientific">Thiopseudomonas alkaliphila</name>
    <dbReference type="NCBI Taxonomy" id="1697053"/>
    <lineage>
        <taxon>Bacteria</taxon>
        <taxon>Pseudomonadati</taxon>
        <taxon>Pseudomonadota</taxon>
        <taxon>Gammaproteobacteria</taxon>
        <taxon>Pseudomonadales</taxon>
        <taxon>Pseudomonadaceae</taxon>
        <taxon>Thiopseudomonas</taxon>
    </lineage>
</organism>
<name>A0AAW7DTC6_9GAMM</name>
<evidence type="ECO:0000313" key="1">
    <source>
        <dbReference type="EMBL" id="MDM1697094.1"/>
    </source>
</evidence>
<dbReference type="EMBL" id="JACANB010000008">
    <property type="protein sequence ID" value="MDM1697094.1"/>
    <property type="molecule type" value="Genomic_DNA"/>
</dbReference>
<evidence type="ECO:0000313" key="2">
    <source>
        <dbReference type="Proteomes" id="UP001173465"/>
    </source>
</evidence>
<protein>
    <submittedName>
        <fullName evidence="1">Uncharacterized protein</fullName>
    </submittedName>
</protein>
<proteinExistence type="predicted"/>
<dbReference type="Proteomes" id="UP001173465">
    <property type="component" value="Unassembled WGS sequence"/>
</dbReference>
<comment type="caution">
    <text evidence="1">The sequence shown here is derived from an EMBL/GenBank/DDBJ whole genome shotgun (WGS) entry which is preliminary data.</text>
</comment>
<dbReference type="RefSeq" id="WP_286594354.1">
    <property type="nucleotide sequence ID" value="NZ_JACANB010000008.1"/>
</dbReference>
<accession>A0AAW7DTC6</accession>
<sequence length="141" mass="15699">MIDKQQTLVDELLSKLKAVPNFGQHVFEDSTMRVIDEGDASLPDYFIVLQTGQTDEVERVGSKSLRERVVLNITLVTRKRDYAAELRTGRLHVKKLLAGRNAGIIQSQSASFLAESPIQPASGSVFAAHVMPLQIIYVQNY</sequence>
<dbReference type="AlphaFoldDB" id="A0AAW7DTC6"/>